<comment type="caution">
    <text evidence="3">The sequence shown here is derived from an EMBL/GenBank/DDBJ whole genome shotgun (WGS) entry which is preliminary data.</text>
</comment>
<accession>A0A4S8PPT2</accession>
<feature type="transmembrane region" description="Helical" evidence="2">
    <location>
        <begin position="21"/>
        <end position="42"/>
    </location>
</feature>
<sequence length="117" mass="12824">MGKHPVPGESLSQTKQRTRRTQYVFGSTALFIAIICAVNYFGNTGPIAERTVDGAYGIIELLVIGFLFSTTVDRSEILHNIGRGVRDYGSRKPLRTGLTSGRDDADDDPAEKEKTYG</sequence>
<evidence type="ECO:0000256" key="2">
    <source>
        <dbReference type="SAM" id="Phobius"/>
    </source>
</evidence>
<feature type="region of interest" description="Disordered" evidence="1">
    <location>
        <begin position="87"/>
        <end position="117"/>
    </location>
</feature>
<dbReference type="Proteomes" id="UP000307378">
    <property type="component" value="Unassembled WGS sequence"/>
</dbReference>
<organism evidence="3 4">
    <name type="scientific">Rhizobium rosettiformans W3</name>
    <dbReference type="NCBI Taxonomy" id="538378"/>
    <lineage>
        <taxon>Bacteria</taxon>
        <taxon>Pseudomonadati</taxon>
        <taxon>Pseudomonadota</taxon>
        <taxon>Alphaproteobacteria</taxon>
        <taxon>Hyphomicrobiales</taxon>
        <taxon>Rhizobiaceae</taxon>
        <taxon>Rhizobium/Agrobacterium group</taxon>
        <taxon>Rhizobium</taxon>
    </lineage>
</organism>
<protein>
    <submittedName>
        <fullName evidence="3">Uncharacterized protein</fullName>
    </submittedName>
</protein>
<evidence type="ECO:0000313" key="3">
    <source>
        <dbReference type="EMBL" id="THV32957.1"/>
    </source>
</evidence>
<keyword evidence="2" id="KW-0472">Membrane</keyword>
<keyword evidence="2" id="KW-1133">Transmembrane helix</keyword>
<dbReference type="RefSeq" id="WP_136542663.1">
    <property type="nucleotide sequence ID" value="NZ_STGU01000012.1"/>
</dbReference>
<feature type="transmembrane region" description="Helical" evidence="2">
    <location>
        <begin position="54"/>
        <end position="72"/>
    </location>
</feature>
<reference evidence="3 4" key="1">
    <citation type="submission" date="2019-04" db="EMBL/GenBank/DDBJ databases">
        <title>genome sequence of strain W3.</title>
        <authorList>
            <person name="Gao J."/>
            <person name="Sun J."/>
        </authorList>
    </citation>
    <scope>NUCLEOTIDE SEQUENCE [LARGE SCALE GENOMIC DNA]</scope>
    <source>
        <strain evidence="3 4">W3</strain>
    </source>
</reference>
<proteinExistence type="predicted"/>
<keyword evidence="2" id="KW-0812">Transmembrane</keyword>
<gene>
    <name evidence="3" type="ORF">FAA86_18880</name>
</gene>
<dbReference type="EMBL" id="STGU01000012">
    <property type="protein sequence ID" value="THV32957.1"/>
    <property type="molecule type" value="Genomic_DNA"/>
</dbReference>
<dbReference type="AlphaFoldDB" id="A0A4S8PPT2"/>
<evidence type="ECO:0000313" key="4">
    <source>
        <dbReference type="Proteomes" id="UP000307378"/>
    </source>
</evidence>
<evidence type="ECO:0000256" key="1">
    <source>
        <dbReference type="SAM" id="MobiDB-lite"/>
    </source>
</evidence>
<name>A0A4S8PPT2_9HYPH</name>